<keyword evidence="2" id="KW-1185">Reference proteome</keyword>
<proteinExistence type="predicted"/>
<gene>
    <name evidence="1" type="ORF">TSPI_07026</name>
</gene>
<comment type="caution">
    <text evidence="1">The sequence shown here is derived from an EMBL/GenBank/DDBJ whole genome shotgun (WGS) entry which is preliminary data.</text>
</comment>
<reference evidence="1 2" key="1">
    <citation type="submission" date="2024-07" db="EMBL/GenBank/DDBJ databases">
        <title>Enhanced genomic and transcriptomic resources for Trichinella pseudospiralis and T. spiralis underpin the discovery of pronounced molecular differences between stages and species.</title>
        <authorList>
            <person name="Pasi K.K."/>
            <person name="La Rosa G."/>
            <person name="Gomez-Morales M.A."/>
            <person name="Tosini F."/>
            <person name="Sumanam S."/>
            <person name="Young N.D."/>
            <person name="Chang B.C."/>
            <person name="Robin G.B."/>
        </authorList>
    </citation>
    <scope>NUCLEOTIDE SEQUENCE [LARGE SCALE GENOMIC DNA]</scope>
    <source>
        <strain evidence="1">ISS534</strain>
    </source>
</reference>
<organism evidence="1 2">
    <name type="scientific">Trichinella spiralis</name>
    <name type="common">Trichina worm</name>
    <dbReference type="NCBI Taxonomy" id="6334"/>
    <lineage>
        <taxon>Eukaryota</taxon>
        <taxon>Metazoa</taxon>
        <taxon>Ecdysozoa</taxon>
        <taxon>Nematoda</taxon>
        <taxon>Enoplea</taxon>
        <taxon>Dorylaimia</taxon>
        <taxon>Trichinellida</taxon>
        <taxon>Trichinellidae</taxon>
        <taxon>Trichinella</taxon>
    </lineage>
</organism>
<evidence type="ECO:0000313" key="2">
    <source>
        <dbReference type="Proteomes" id="UP001558632"/>
    </source>
</evidence>
<name>A0ABR3KEG1_TRISP</name>
<evidence type="ECO:0000313" key="1">
    <source>
        <dbReference type="EMBL" id="KAL1234043.1"/>
    </source>
</evidence>
<dbReference type="Proteomes" id="UP001558632">
    <property type="component" value="Unassembled WGS sequence"/>
</dbReference>
<sequence>MKQAWLFMTSRKRNESTGEVGGQLARQVWPSDRIPTVPVFSSLERYDGICTATKLSSTSLYYYYYYFKENFDIRPVE</sequence>
<protein>
    <submittedName>
        <fullName evidence="1">E3 ubiquitin-protein ligase</fullName>
    </submittedName>
</protein>
<accession>A0ABR3KEG1</accession>
<dbReference type="EMBL" id="JBEUSY010000416">
    <property type="protein sequence ID" value="KAL1234043.1"/>
    <property type="molecule type" value="Genomic_DNA"/>
</dbReference>